<evidence type="ECO:0000256" key="1">
    <source>
        <dbReference type="SAM" id="MobiDB-lite"/>
    </source>
</evidence>
<dbReference type="EMBL" id="CABP01000131">
    <property type="protein sequence ID" value="CBI05692.1"/>
    <property type="molecule type" value="Genomic_DNA"/>
</dbReference>
<evidence type="ECO:0000313" key="2">
    <source>
        <dbReference type="EMBL" id="CBI05692.1"/>
    </source>
</evidence>
<protein>
    <submittedName>
        <fullName evidence="2">Uncharacterized protein</fullName>
    </submittedName>
</protein>
<gene>
    <name evidence="2" type="ORF">CARN5_0808</name>
</gene>
<organism evidence="2">
    <name type="scientific">mine drainage metagenome</name>
    <dbReference type="NCBI Taxonomy" id="410659"/>
    <lineage>
        <taxon>unclassified sequences</taxon>
        <taxon>metagenomes</taxon>
        <taxon>ecological metagenomes</taxon>
    </lineage>
</organism>
<dbReference type="AlphaFoldDB" id="E6QER6"/>
<name>E6QER6_9ZZZZ</name>
<feature type="region of interest" description="Disordered" evidence="1">
    <location>
        <begin position="49"/>
        <end position="75"/>
    </location>
</feature>
<reference evidence="2" key="1">
    <citation type="submission" date="2009-10" db="EMBL/GenBank/DDBJ databases">
        <title>Diversity of trophic interactions inside an arsenic-rich microbial ecosystem.</title>
        <authorList>
            <person name="Bertin P.N."/>
            <person name="Heinrich-Salmeron A."/>
            <person name="Pelletier E."/>
            <person name="Goulhen-Chollet F."/>
            <person name="Arsene-Ploetze F."/>
            <person name="Gallien S."/>
            <person name="Calteau A."/>
            <person name="Vallenet D."/>
            <person name="Casiot C."/>
            <person name="Chane-Woon-Ming B."/>
            <person name="Giloteaux L."/>
            <person name="Barakat M."/>
            <person name="Bonnefoy V."/>
            <person name="Bruneel O."/>
            <person name="Chandler M."/>
            <person name="Cleiss J."/>
            <person name="Duran R."/>
            <person name="Elbaz-Poulichet F."/>
            <person name="Fonknechten N."/>
            <person name="Lauga B."/>
            <person name="Mornico D."/>
            <person name="Ortet P."/>
            <person name="Schaeffer C."/>
            <person name="Siguier P."/>
            <person name="Alexander Thil Smith A."/>
            <person name="Van Dorsselaer A."/>
            <person name="Weissenbach J."/>
            <person name="Medigue C."/>
            <person name="Le Paslier D."/>
        </authorList>
    </citation>
    <scope>NUCLEOTIDE SEQUENCE</scope>
</reference>
<comment type="caution">
    <text evidence="2">The sequence shown here is derived from an EMBL/GenBank/DDBJ whole genome shotgun (WGS) entry which is preliminary data.</text>
</comment>
<proteinExistence type="predicted"/>
<sequence length="75" mass="8310">MCEKIWLLGRSARFCAFFEKPAEQLILRVFVGPEPLFALIVASLPAVSRDSPSWFSESPPDARVTPRGAAHVLPE</sequence>
<accession>E6QER6</accession>